<reference evidence="1" key="1">
    <citation type="submission" date="2020-08" db="EMBL/GenBank/DDBJ databases">
        <title>Multicomponent nature underlies the extraordinary mechanical properties of spider dragline silk.</title>
        <authorList>
            <person name="Kono N."/>
            <person name="Nakamura H."/>
            <person name="Mori M."/>
            <person name="Yoshida Y."/>
            <person name="Ohtoshi R."/>
            <person name="Malay A.D."/>
            <person name="Moran D.A.P."/>
            <person name="Tomita M."/>
            <person name="Numata K."/>
            <person name="Arakawa K."/>
        </authorList>
    </citation>
    <scope>NUCLEOTIDE SEQUENCE</scope>
</reference>
<evidence type="ECO:0000313" key="2">
    <source>
        <dbReference type="Proteomes" id="UP000887013"/>
    </source>
</evidence>
<accession>A0A8X6PI09</accession>
<organism evidence="1 2">
    <name type="scientific">Nephila pilipes</name>
    <name type="common">Giant wood spider</name>
    <name type="synonym">Nephila maculata</name>
    <dbReference type="NCBI Taxonomy" id="299642"/>
    <lineage>
        <taxon>Eukaryota</taxon>
        <taxon>Metazoa</taxon>
        <taxon>Ecdysozoa</taxon>
        <taxon>Arthropoda</taxon>
        <taxon>Chelicerata</taxon>
        <taxon>Arachnida</taxon>
        <taxon>Araneae</taxon>
        <taxon>Araneomorphae</taxon>
        <taxon>Entelegynae</taxon>
        <taxon>Araneoidea</taxon>
        <taxon>Nephilidae</taxon>
        <taxon>Nephila</taxon>
    </lineage>
</organism>
<keyword evidence="2" id="KW-1185">Reference proteome</keyword>
<evidence type="ECO:0000313" key="1">
    <source>
        <dbReference type="EMBL" id="GFT71988.1"/>
    </source>
</evidence>
<sequence>MPIIRAQNTRKLPPPLKFTLPRANFISASIKARELIFNPPPKRRHLIGPLPASSARFLDTHNWATKWRRHEINVRDYGRQFLRLGRHVTVTMVTDQGESVQGITGRF</sequence>
<dbReference type="AlphaFoldDB" id="A0A8X6PI09"/>
<dbReference type="Proteomes" id="UP000887013">
    <property type="component" value="Unassembled WGS sequence"/>
</dbReference>
<protein>
    <submittedName>
        <fullName evidence="1">Uncharacterized protein</fullName>
    </submittedName>
</protein>
<name>A0A8X6PI09_NEPPI</name>
<proteinExistence type="predicted"/>
<dbReference type="EMBL" id="BMAW01021231">
    <property type="protein sequence ID" value="GFT71988.1"/>
    <property type="molecule type" value="Genomic_DNA"/>
</dbReference>
<dbReference type="OrthoDB" id="10532502at2759"/>
<comment type="caution">
    <text evidence="1">The sequence shown here is derived from an EMBL/GenBank/DDBJ whole genome shotgun (WGS) entry which is preliminary data.</text>
</comment>
<gene>
    <name evidence="1" type="ORF">NPIL_485161</name>
</gene>